<protein>
    <submittedName>
        <fullName evidence="1">Predicted protein</fullName>
    </submittedName>
</protein>
<dbReference type="GeneID" id="9684906"/>
<keyword evidence="2" id="KW-1185">Reference proteome</keyword>
<proteinExistence type="predicted"/>
<sequence>MALALRSLGLLAASARRVSFASKPRGGFARVGVRAMATDGGDGASRFRPSIVVFNIPRNKNASSRLAVHRIIVPVALALTPSPPTPSLTSLDPIASKPPLGFAEDAVLLALKNPTLMDVRGVEGKGEIAENPSPAGAVNVAWNTAGGEFFDASKLPADKTAPVIVF</sequence>
<organism evidence="2">
    <name type="scientific">Micromonas pusilla (strain CCMP1545)</name>
    <name type="common">Picoplanktonic green alga</name>
    <dbReference type="NCBI Taxonomy" id="564608"/>
    <lineage>
        <taxon>Eukaryota</taxon>
        <taxon>Viridiplantae</taxon>
        <taxon>Chlorophyta</taxon>
        <taxon>Mamiellophyceae</taxon>
        <taxon>Mamiellales</taxon>
        <taxon>Mamiellaceae</taxon>
        <taxon>Micromonas</taxon>
    </lineage>
</organism>
<gene>
    <name evidence="1" type="ORF">MICPUCDRAFT_69500</name>
</gene>
<dbReference type="KEGG" id="mpp:MICPUCDRAFT_69500"/>
<dbReference type="Proteomes" id="UP000001876">
    <property type="component" value="Unassembled WGS sequence"/>
</dbReference>
<dbReference type="RefSeq" id="XP_003059466.1">
    <property type="nucleotide sequence ID" value="XM_003059420.1"/>
</dbReference>
<dbReference type="AlphaFoldDB" id="C1MUB2"/>
<reference evidence="1 2" key="1">
    <citation type="journal article" date="2009" name="Science">
        <title>Green evolution and dynamic adaptations revealed by genomes of the marine picoeukaryotes Micromonas.</title>
        <authorList>
            <person name="Worden A.Z."/>
            <person name="Lee J.H."/>
            <person name="Mock T."/>
            <person name="Rouze P."/>
            <person name="Simmons M.P."/>
            <person name="Aerts A.L."/>
            <person name="Allen A.E."/>
            <person name="Cuvelier M.L."/>
            <person name="Derelle E."/>
            <person name="Everett M.V."/>
            <person name="Foulon E."/>
            <person name="Grimwood J."/>
            <person name="Gundlach H."/>
            <person name="Henrissat B."/>
            <person name="Napoli C."/>
            <person name="McDonald S.M."/>
            <person name="Parker M.S."/>
            <person name="Rombauts S."/>
            <person name="Salamov A."/>
            <person name="Von Dassow P."/>
            <person name="Badger J.H."/>
            <person name="Coutinho P.M."/>
            <person name="Demir E."/>
            <person name="Dubchak I."/>
            <person name="Gentemann C."/>
            <person name="Eikrem W."/>
            <person name="Gready J.E."/>
            <person name="John U."/>
            <person name="Lanier W."/>
            <person name="Lindquist E.A."/>
            <person name="Lucas S."/>
            <person name="Mayer K.F."/>
            <person name="Moreau H."/>
            <person name="Not F."/>
            <person name="Otillar R."/>
            <person name="Panaud O."/>
            <person name="Pangilinan J."/>
            <person name="Paulsen I."/>
            <person name="Piegu B."/>
            <person name="Poliakov A."/>
            <person name="Robbens S."/>
            <person name="Schmutz J."/>
            <person name="Toulza E."/>
            <person name="Wyss T."/>
            <person name="Zelensky A."/>
            <person name="Zhou K."/>
            <person name="Armbrust E.V."/>
            <person name="Bhattacharya D."/>
            <person name="Goodenough U.W."/>
            <person name="Van de Peer Y."/>
            <person name="Grigoriev I.V."/>
        </authorList>
    </citation>
    <scope>NUCLEOTIDE SEQUENCE [LARGE SCALE GENOMIC DNA]</scope>
    <source>
        <strain evidence="1 2">CCMP1545</strain>
    </source>
</reference>
<name>C1MUB2_MICPC</name>
<evidence type="ECO:0000313" key="1">
    <source>
        <dbReference type="EMBL" id="EEH56598.1"/>
    </source>
</evidence>
<dbReference type="EMBL" id="GG663740">
    <property type="protein sequence ID" value="EEH56598.1"/>
    <property type="molecule type" value="Genomic_DNA"/>
</dbReference>
<evidence type="ECO:0000313" key="2">
    <source>
        <dbReference type="Proteomes" id="UP000001876"/>
    </source>
</evidence>
<accession>C1MUB2</accession>